<dbReference type="STRING" id="91360.SAMN05660330_01982"/>
<dbReference type="EMBL" id="FNJI01000012">
    <property type="protein sequence ID" value="SDP17171.1"/>
    <property type="molecule type" value="Genomic_DNA"/>
</dbReference>
<keyword evidence="4" id="KW-0378">Hydrolase</keyword>
<dbReference type="GO" id="GO:0006310">
    <property type="term" value="P:DNA recombination"/>
    <property type="evidence" value="ECO:0007669"/>
    <property type="project" value="InterPro"/>
</dbReference>
<comment type="similarity">
    <text evidence="1">Belongs to the RecJ family.</text>
</comment>
<dbReference type="NCBIfam" id="TIGR00644">
    <property type="entry name" value="recJ"/>
    <property type="match status" value="1"/>
</dbReference>
<keyword evidence="10" id="KW-1185">Reference proteome</keyword>
<dbReference type="Pfam" id="PF01368">
    <property type="entry name" value="DHH"/>
    <property type="match status" value="1"/>
</dbReference>
<dbReference type="Pfam" id="PF02272">
    <property type="entry name" value="DHHA1"/>
    <property type="match status" value="1"/>
</dbReference>
<protein>
    <recommendedName>
        <fullName evidence="2">Single-stranded-DNA-specific exonuclease RecJ</fullName>
    </recommendedName>
</protein>
<dbReference type="InterPro" id="IPR038763">
    <property type="entry name" value="DHH_sf"/>
</dbReference>
<dbReference type="GO" id="GO:0003676">
    <property type="term" value="F:nucleic acid binding"/>
    <property type="evidence" value="ECO:0007669"/>
    <property type="project" value="InterPro"/>
</dbReference>
<evidence type="ECO:0000256" key="3">
    <source>
        <dbReference type="ARBA" id="ARBA00022722"/>
    </source>
</evidence>
<keyword evidence="5 9" id="KW-0269">Exonuclease</keyword>
<dbReference type="PANTHER" id="PTHR30255">
    <property type="entry name" value="SINGLE-STRANDED-DNA-SPECIFIC EXONUCLEASE RECJ"/>
    <property type="match status" value="1"/>
</dbReference>
<evidence type="ECO:0000313" key="9">
    <source>
        <dbReference type="EMBL" id="SDP17171.1"/>
    </source>
</evidence>
<sequence>MSSKNVKGSNRAPAELPDFIRRLLIKRGVKDQKAIEGFLFPKLKDLPRPEKMKNLDAAAKLATRYVIEKKTIVIWGDYDVDGTTGTALLVNFFRELGVETIWHIPNRLVEGYGVNLSWFRDNNALGGNANFLLITVDCGSSNSHEISVLTESGADVIVTDHHELPGDGVPETLILNPMQQDCGFAGEKLAGVGVAFYLAAKIRSELIENSKYNQAAAAINLKNYLAFVALGTIADMVELTATNRILVRAGVETLDATPFTGLKLLLQSSGVERGDLSSEDIGFLIGPKINAAGRLGESRAVVELFTTDDLQKIKTNISLIESLNSKRKELCLADTDQAFLELEQETASDRKAIVLAGDYHLGVAGIVASRITDKYNLPVIILSRQTDSSGNCYFKGSGRSVEGIDLVASLADCSSLLIKFGGHKMAVGLTVDGRRVGEFIKRFESAVAKQFCNLQRAQIAPYDVQCSVSEVMDDESLYFLKLLEPFGTANPHPKFLDKTMNIVCAKTVGQNEEHLSVTIRGKYTNYKGIGFGLGKDIDEVQRSPTRPAVFTYTKNRYRNTVSWQVRLLTL</sequence>
<dbReference type="GO" id="GO:0008409">
    <property type="term" value="F:5'-3' exonuclease activity"/>
    <property type="evidence" value="ECO:0007669"/>
    <property type="project" value="InterPro"/>
</dbReference>
<evidence type="ECO:0000256" key="5">
    <source>
        <dbReference type="ARBA" id="ARBA00022839"/>
    </source>
</evidence>
<dbReference type="InterPro" id="IPR003156">
    <property type="entry name" value="DHHA1_dom"/>
</dbReference>
<dbReference type="InterPro" id="IPR001667">
    <property type="entry name" value="DDH_dom"/>
</dbReference>
<evidence type="ECO:0000259" key="6">
    <source>
        <dbReference type="Pfam" id="PF01368"/>
    </source>
</evidence>
<gene>
    <name evidence="9" type="ORF">SAMN05660330_01982</name>
</gene>
<dbReference type="RefSeq" id="WP_092222335.1">
    <property type="nucleotide sequence ID" value="NZ_FNJI01000012.1"/>
</dbReference>
<evidence type="ECO:0000259" key="8">
    <source>
        <dbReference type="Pfam" id="PF17768"/>
    </source>
</evidence>
<evidence type="ECO:0000256" key="1">
    <source>
        <dbReference type="ARBA" id="ARBA00005915"/>
    </source>
</evidence>
<evidence type="ECO:0000256" key="2">
    <source>
        <dbReference type="ARBA" id="ARBA00019841"/>
    </source>
</evidence>
<organism evidence="9 10">
    <name type="scientific">Desulforhopalus singaporensis</name>
    <dbReference type="NCBI Taxonomy" id="91360"/>
    <lineage>
        <taxon>Bacteria</taxon>
        <taxon>Pseudomonadati</taxon>
        <taxon>Thermodesulfobacteriota</taxon>
        <taxon>Desulfobulbia</taxon>
        <taxon>Desulfobulbales</taxon>
        <taxon>Desulfocapsaceae</taxon>
        <taxon>Desulforhopalus</taxon>
    </lineage>
</organism>
<reference evidence="9 10" key="1">
    <citation type="submission" date="2016-10" db="EMBL/GenBank/DDBJ databases">
        <authorList>
            <person name="de Groot N.N."/>
        </authorList>
    </citation>
    <scope>NUCLEOTIDE SEQUENCE [LARGE SCALE GENOMIC DNA]</scope>
    <source>
        <strain evidence="9 10">DSM 12130</strain>
    </source>
</reference>
<keyword evidence="3" id="KW-0540">Nuclease</keyword>
<name>A0A1H0QIF8_9BACT</name>
<dbReference type="GO" id="GO:0006281">
    <property type="term" value="P:DNA repair"/>
    <property type="evidence" value="ECO:0007669"/>
    <property type="project" value="InterPro"/>
</dbReference>
<evidence type="ECO:0000259" key="7">
    <source>
        <dbReference type="Pfam" id="PF02272"/>
    </source>
</evidence>
<dbReference type="Proteomes" id="UP000199073">
    <property type="component" value="Unassembled WGS sequence"/>
</dbReference>
<evidence type="ECO:0000313" key="10">
    <source>
        <dbReference type="Proteomes" id="UP000199073"/>
    </source>
</evidence>
<evidence type="ECO:0000256" key="4">
    <source>
        <dbReference type="ARBA" id="ARBA00022801"/>
    </source>
</evidence>
<dbReference type="InterPro" id="IPR004610">
    <property type="entry name" value="RecJ"/>
</dbReference>
<dbReference type="InterPro" id="IPR051673">
    <property type="entry name" value="SSDNA_exonuclease_RecJ"/>
</dbReference>
<feature type="domain" description="DDH" evidence="6">
    <location>
        <begin position="71"/>
        <end position="232"/>
    </location>
</feature>
<feature type="domain" description="DHHA1" evidence="7">
    <location>
        <begin position="353"/>
        <end position="448"/>
    </location>
</feature>
<dbReference type="Gene3D" id="3.10.310.30">
    <property type="match status" value="1"/>
</dbReference>
<feature type="domain" description="RecJ OB" evidence="8">
    <location>
        <begin position="463"/>
        <end position="567"/>
    </location>
</feature>
<dbReference type="PANTHER" id="PTHR30255:SF2">
    <property type="entry name" value="SINGLE-STRANDED-DNA-SPECIFIC EXONUCLEASE RECJ"/>
    <property type="match status" value="1"/>
</dbReference>
<dbReference type="OrthoDB" id="9809852at2"/>
<proteinExistence type="inferred from homology"/>
<dbReference type="AlphaFoldDB" id="A0A1H0QIF8"/>
<dbReference type="InterPro" id="IPR041122">
    <property type="entry name" value="RecJ_OB"/>
</dbReference>
<dbReference type="Pfam" id="PF17768">
    <property type="entry name" value="RecJ_OB"/>
    <property type="match status" value="1"/>
</dbReference>
<dbReference type="Gene3D" id="3.90.1640.30">
    <property type="match status" value="1"/>
</dbReference>
<accession>A0A1H0QIF8</accession>
<dbReference type="SUPFAM" id="SSF64182">
    <property type="entry name" value="DHH phosphoesterases"/>
    <property type="match status" value="1"/>
</dbReference>